<dbReference type="eggNOG" id="ENOG502RC4R">
    <property type="taxonomic scope" value="Eukaryota"/>
</dbReference>
<organism evidence="3 4">
    <name type="scientific">Heterobasidion irregulare (strain TC 32-1)</name>
    <dbReference type="NCBI Taxonomy" id="747525"/>
    <lineage>
        <taxon>Eukaryota</taxon>
        <taxon>Fungi</taxon>
        <taxon>Dikarya</taxon>
        <taxon>Basidiomycota</taxon>
        <taxon>Agaricomycotina</taxon>
        <taxon>Agaricomycetes</taxon>
        <taxon>Russulales</taxon>
        <taxon>Bondarzewiaceae</taxon>
        <taxon>Heterobasidion</taxon>
        <taxon>Heterobasidion annosum species complex</taxon>
    </lineage>
</organism>
<evidence type="ECO:0000313" key="4">
    <source>
        <dbReference type="Proteomes" id="UP000030671"/>
    </source>
</evidence>
<keyword evidence="4" id="KW-1185">Reference proteome</keyword>
<accession>W4K4L7</accession>
<evidence type="ECO:0008006" key="5">
    <source>
        <dbReference type="Google" id="ProtNLM"/>
    </source>
</evidence>
<dbReference type="KEGG" id="hir:HETIRDRAFT_101818"/>
<proteinExistence type="predicted"/>
<name>W4K4L7_HETIT</name>
<feature type="transmembrane region" description="Helical" evidence="2">
    <location>
        <begin position="151"/>
        <end position="174"/>
    </location>
</feature>
<feature type="transmembrane region" description="Helical" evidence="2">
    <location>
        <begin position="39"/>
        <end position="58"/>
    </location>
</feature>
<dbReference type="RefSeq" id="XP_009547415.1">
    <property type="nucleotide sequence ID" value="XM_009549120.1"/>
</dbReference>
<gene>
    <name evidence="3" type="ORF">HETIRDRAFT_101818</name>
</gene>
<feature type="region of interest" description="Disordered" evidence="1">
    <location>
        <begin position="305"/>
        <end position="353"/>
    </location>
</feature>
<dbReference type="AlphaFoldDB" id="W4K4L7"/>
<feature type="transmembrane region" description="Helical" evidence="2">
    <location>
        <begin position="78"/>
        <end position="96"/>
    </location>
</feature>
<feature type="transmembrane region" description="Helical" evidence="2">
    <location>
        <begin position="108"/>
        <end position="131"/>
    </location>
</feature>
<dbReference type="EMBL" id="KI925459">
    <property type="protein sequence ID" value="ETW80699.1"/>
    <property type="molecule type" value="Genomic_DNA"/>
</dbReference>
<reference evidence="3 4" key="1">
    <citation type="journal article" date="2012" name="New Phytol.">
        <title>Insight into trade-off between wood decay and parasitism from the genome of a fungal forest pathogen.</title>
        <authorList>
            <person name="Olson A."/>
            <person name="Aerts A."/>
            <person name="Asiegbu F."/>
            <person name="Belbahri L."/>
            <person name="Bouzid O."/>
            <person name="Broberg A."/>
            <person name="Canback B."/>
            <person name="Coutinho P.M."/>
            <person name="Cullen D."/>
            <person name="Dalman K."/>
            <person name="Deflorio G."/>
            <person name="van Diepen L.T."/>
            <person name="Dunand C."/>
            <person name="Duplessis S."/>
            <person name="Durling M."/>
            <person name="Gonthier P."/>
            <person name="Grimwood J."/>
            <person name="Fossdal C.G."/>
            <person name="Hansson D."/>
            <person name="Henrissat B."/>
            <person name="Hietala A."/>
            <person name="Himmelstrand K."/>
            <person name="Hoffmeister D."/>
            <person name="Hogberg N."/>
            <person name="James T.Y."/>
            <person name="Karlsson M."/>
            <person name="Kohler A."/>
            <person name="Kues U."/>
            <person name="Lee Y.H."/>
            <person name="Lin Y.C."/>
            <person name="Lind M."/>
            <person name="Lindquist E."/>
            <person name="Lombard V."/>
            <person name="Lucas S."/>
            <person name="Lunden K."/>
            <person name="Morin E."/>
            <person name="Murat C."/>
            <person name="Park J."/>
            <person name="Raffaello T."/>
            <person name="Rouze P."/>
            <person name="Salamov A."/>
            <person name="Schmutz J."/>
            <person name="Solheim H."/>
            <person name="Stahlberg J."/>
            <person name="Velez H."/>
            <person name="de Vries R.P."/>
            <person name="Wiebenga A."/>
            <person name="Woodward S."/>
            <person name="Yakovlev I."/>
            <person name="Garbelotto M."/>
            <person name="Martin F."/>
            <person name="Grigoriev I.V."/>
            <person name="Stenlid J."/>
        </authorList>
    </citation>
    <scope>NUCLEOTIDE SEQUENCE [LARGE SCALE GENOMIC DNA]</scope>
    <source>
        <strain evidence="3 4">TC 32-1</strain>
    </source>
</reference>
<protein>
    <recommendedName>
        <fullName evidence="5">G-protein coupled receptors family 1 profile domain-containing protein</fullName>
    </recommendedName>
</protein>
<keyword evidence="2" id="KW-1133">Transmembrane helix</keyword>
<dbReference type="HOGENOM" id="CLU_044614_9_3_1"/>
<evidence type="ECO:0000256" key="2">
    <source>
        <dbReference type="SAM" id="Phobius"/>
    </source>
</evidence>
<dbReference type="OrthoDB" id="3174319at2759"/>
<feature type="transmembrane region" description="Helical" evidence="2">
    <location>
        <begin position="12"/>
        <end position="30"/>
    </location>
</feature>
<evidence type="ECO:0000256" key="1">
    <source>
        <dbReference type="SAM" id="MobiDB-lite"/>
    </source>
</evidence>
<evidence type="ECO:0000313" key="3">
    <source>
        <dbReference type="EMBL" id="ETW80699.1"/>
    </source>
</evidence>
<keyword evidence="2" id="KW-0472">Membrane</keyword>
<keyword evidence="2" id="KW-0812">Transmembrane</keyword>
<feature type="transmembrane region" description="Helical" evidence="2">
    <location>
        <begin position="195"/>
        <end position="219"/>
    </location>
</feature>
<dbReference type="InParanoid" id="W4K4L7"/>
<dbReference type="Proteomes" id="UP000030671">
    <property type="component" value="Unassembled WGS sequence"/>
</dbReference>
<sequence length="389" mass="42537">MDDFTISLFTESVLYGIYTSLFCVTLYILLTRRKTMSHIVLTVLTIVMFGIVTSHVVLSLTIGPTPPSRFCPSISCVLAEYLPCLNFVLGDLIVIWRAWVLWGRNKHVFVLPLFLIIATVADVSTVLVLSIRAVLSGADLAAESGVGLALIIMHTLCIALTLCTNALVTLLVGYRAWYFTSNCGGSRWHIGPDRCLPVLLLLIESGALYCIVWVTYIALDVLHGDWAPSRSLVFQIFQNAVPQITGIYPTLIIILCSLKRTFHDIVSPRPSPGSSYNNLDLENLNSSSSKARRLPNQEAGFNDTSLTLSTPFAPQPPSSIPLRPMRPYDGGTTRSPPPTFGFTRGPSESSPAASEYVLTSLEIETASNFALAMQDAIKAMNEDEGTSRT</sequence>
<feature type="transmembrane region" description="Helical" evidence="2">
    <location>
        <begin position="239"/>
        <end position="258"/>
    </location>
</feature>
<dbReference type="GeneID" id="20665800"/>